<protein>
    <recommendedName>
        <fullName evidence="1">SnoaL-like domain-containing protein</fullName>
    </recommendedName>
</protein>
<proteinExistence type="predicted"/>
<dbReference type="SUPFAM" id="SSF54427">
    <property type="entry name" value="NTF2-like"/>
    <property type="match status" value="1"/>
</dbReference>
<organism evidence="2 3">
    <name type="scientific">Nocardioides dubius</name>
    <dbReference type="NCBI Taxonomy" id="317019"/>
    <lineage>
        <taxon>Bacteria</taxon>
        <taxon>Bacillati</taxon>
        <taxon>Actinomycetota</taxon>
        <taxon>Actinomycetes</taxon>
        <taxon>Propionibacteriales</taxon>
        <taxon>Nocardioidaceae</taxon>
        <taxon>Nocardioides</taxon>
    </lineage>
</organism>
<dbReference type="Pfam" id="PF13577">
    <property type="entry name" value="SnoaL_4"/>
    <property type="match status" value="1"/>
</dbReference>
<dbReference type="InterPro" id="IPR037401">
    <property type="entry name" value="SnoaL-like"/>
</dbReference>
<accession>A0ABN1TXM7</accession>
<evidence type="ECO:0000313" key="2">
    <source>
        <dbReference type="EMBL" id="GAA1106965.1"/>
    </source>
</evidence>
<keyword evidence="3" id="KW-1185">Reference proteome</keyword>
<gene>
    <name evidence="2" type="ORF">GCM10009668_28520</name>
</gene>
<dbReference type="CDD" id="cd00531">
    <property type="entry name" value="NTF2_like"/>
    <property type="match status" value="1"/>
</dbReference>
<dbReference type="EMBL" id="BAAALG010000011">
    <property type="protein sequence ID" value="GAA1106965.1"/>
    <property type="molecule type" value="Genomic_DNA"/>
</dbReference>
<name>A0ABN1TXM7_9ACTN</name>
<dbReference type="Gene3D" id="3.10.450.50">
    <property type="match status" value="1"/>
</dbReference>
<dbReference type="InterPro" id="IPR032710">
    <property type="entry name" value="NTF2-like_dom_sf"/>
</dbReference>
<dbReference type="RefSeq" id="WP_343995472.1">
    <property type="nucleotide sequence ID" value="NZ_BAAALG010000011.1"/>
</dbReference>
<sequence length="163" mass="18513">MDQPDLAARLQSVVDDLEIRRVVHEYAARVDLRDWTALRRVLADDVEVNYHNGRTIVTGGDEVVEYIRTNTAHLAWQHHNVTPYDVQVNGDHAAGRSYLISHQVLTDAPTEVLMMAAFYDCEFVRVDGAWRLHRMVHQIKVATFHPIQSQPTASADIPPAVQH</sequence>
<reference evidence="2 3" key="1">
    <citation type="journal article" date="2019" name="Int. J. Syst. Evol. Microbiol.">
        <title>The Global Catalogue of Microorganisms (GCM) 10K type strain sequencing project: providing services to taxonomists for standard genome sequencing and annotation.</title>
        <authorList>
            <consortium name="The Broad Institute Genomics Platform"/>
            <consortium name="The Broad Institute Genome Sequencing Center for Infectious Disease"/>
            <person name="Wu L."/>
            <person name="Ma J."/>
        </authorList>
    </citation>
    <scope>NUCLEOTIDE SEQUENCE [LARGE SCALE GENOMIC DNA]</scope>
    <source>
        <strain evidence="2 3">JCM 13008</strain>
    </source>
</reference>
<dbReference type="Proteomes" id="UP001501581">
    <property type="component" value="Unassembled WGS sequence"/>
</dbReference>
<evidence type="ECO:0000313" key="3">
    <source>
        <dbReference type="Proteomes" id="UP001501581"/>
    </source>
</evidence>
<comment type="caution">
    <text evidence="2">The sequence shown here is derived from an EMBL/GenBank/DDBJ whole genome shotgun (WGS) entry which is preliminary data.</text>
</comment>
<evidence type="ECO:0000259" key="1">
    <source>
        <dbReference type="Pfam" id="PF13577"/>
    </source>
</evidence>
<feature type="domain" description="SnoaL-like" evidence="1">
    <location>
        <begin position="13"/>
        <end position="135"/>
    </location>
</feature>